<accession>A0A5E4GP56</accession>
<gene>
    <name evidence="3" type="ORF">ALMOND_2B028574</name>
</gene>
<dbReference type="Proteomes" id="UP000327085">
    <property type="component" value="Chromosome 8"/>
</dbReference>
<dbReference type="GO" id="GO:0007165">
    <property type="term" value="P:signal transduction"/>
    <property type="evidence" value="ECO:0007669"/>
    <property type="project" value="InterPro"/>
</dbReference>
<dbReference type="PANTHER" id="PTHR32009">
    <property type="entry name" value="TMV RESISTANCE PROTEIN N-LIKE"/>
    <property type="match status" value="1"/>
</dbReference>
<evidence type="ECO:0000313" key="4">
    <source>
        <dbReference type="Proteomes" id="UP000327085"/>
    </source>
</evidence>
<dbReference type="AlphaFoldDB" id="A0A5E4GP56"/>
<dbReference type="PROSITE" id="PS50104">
    <property type="entry name" value="TIR"/>
    <property type="match status" value="1"/>
</dbReference>
<sequence length="191" mass="21945">MESIDRSFTIRADVGFCSSHEDFMCLHFAAADFPEEALSTPRWKHDVFLSFRGEDTRKGFISHLHHELDYWQAIKTFKDNRDLERGTSISPELLCAIEESQLAIIVLSPNYASSTWCLDELTKVVECMEARDTILPIFYGVDPSQVRNQTGSFAEAFTEHKEKLITKKKVEQWKADLTKVANLCGWDSKNF</sequence>
<evidence type="ECO:0000256" key="1">
    <source>
        <dbReference type="ARBA" id="ARBA00023027"/>
    </source>
</evidence>
<keyword evidence="1" id="KW-0520">NAD</keyword>
<dbReference type="OMA" id="EHSRNWL"/>
<protein>
    <submittedName>
        <fullName evidence="3">PREDICTED: TMV resistance</fullName>
    </submittedName>
</protein>
<reference evidence="4" key="1">
    <citation type="journal article" date="2020" name="Plant J.">
        <title>Transposons played a major role in the diversification between the closely related almond and peach genomes: results from the almond genome sequence.</title>
        <authorList>
            <person name="Alioto T."/>
            <person name="Alexiou K.G."/>
            <person name="Bardil A."/>
            <person name="Barteri F."/>
            <person name="Castanera R."/>
            <person name="Cruz F."/>
            <person name="Dhingra A."/>
            <person name="Duval H."/>
            <person name="Fernandez I Marti A."/>
            <person name="Frias L."/>
            <person name="Galan B."/>
            <person name="Garcia J.L."/>
            <person name="Howad W."/>
            <person name="Gomez-Garrido J."/>
            <person name="Gut M."/>
            <person name="Julca I."/>
            <person name="Morata J."/>
            <person name="Puigdomenech P."/>
            <person name="Ribeca P."/>
            <person name="Rubio Cabetas M.J."/>
            <person name="Vlasova A."/>
            <person name="Wirthensohn M."/>
            <person name="Garcia-Mas J."/>
            <person name="Gabaldon T."/>
            <person name="Casacuberta J.M."/>
            <person name="Arus P."/>
        </authorList>
    </citation>
    <scope>NUCLEOTIDE SEQUENCE [LARGE SCALE GENOMIC DNA]</scope>
    <source>
        <strain evidence="4">cv. Texas</strain>
    </source>
</reference>
<name>A0A5E4GP56_PRUDU</name>
<dbReference type="InParanoid" id="A0A5E4GP56"/>
<organism evidence="3 4">
    <name type="scientific">Prunus dulcis</name>
    <name type="common">Almond</name>
    <name type="synonym">Amygdalus dulcis</name>
    <dbReference type="NCBI Taxonomy" id="3755"/>
    <lineage>
        <taxon>Eukaryota</taxon>
        <taxon>Viridiplantae</taxon>
        <taxon>Streptophyta</taxon>
        <taxon>Embryophyta</taxon>
        <taxon>Tracheophyta</taxon>
        <taxon>Spermatophyta</taxon>
        <taxon>Magnoliopsida</taxon>
        <taxon>eudicotyledons</taxon>
        <taxon>Gunneridae</taxon>
        <taxon>Pentapetalae</taxon>
        <taxon>rosids</taxon>
        <taxon>fabids</taxon>
        <taxon>Rosales</taxon>
        <taxon>Rosaceae</taxon>
        <taxon>Amygdaloideae</taxon>
        <taxon>Amygdaleae</taxon>
        <taxon>Prunus</taxon>
    </lineage>
</organism>
<dbReference type="FunFam" id="3.40.50.10140:FF:000007">
    <property type="entry name" value="Disease resistance protein (TIR-NBS-LRR class)"/>
    <property type="match status" value="1"/>
</dbReference>
<dbReference type="SUPFAM" id="SSF52200">
    <property type="entry name" value="Toll/Interleukin receptor TIR domain"/>
    <property type="match status" value="1"/>
</dbReference>
<dbReference type="PANTHER" id="PTHR32009:SF139">
    <property type="entry name" value="TOLL-INTERLEUKIN-RESISTANCE (TIR) DOMAIN FAMILY PROTEIN"/>
    <property type="match status" value="1"/>
</dbReference>
<dbReference type="InterPro" id="IPR035897">
    <property type="entry name" value="Toll_tir_struct_dom_sf"/>
</dbReference>
<evidence type="ECO:0000313" key="3">
    <source>
        <dbReference type="EMBL" id="VVA41707.1"/>
    </source>
</evidence>
<dbReference type="InterPro" id="IPR000157">
    <property type="entry name" value="TIR_dom"/>
</dbReference>
<proteinExistence type="predicted"/>
<dbReference type="Gramene" id="VVA41707">
    <property type="protein sequence ID" value="VVA41707"/>
    <property type="gene ID" value="Prudul26B028574"/>
</dbReference>
<feature type="domain" description="TIR" evidence="2">
    <location>
        <begin position="43"/>
        <end position="191"/>
    </location>
</feature>
<dbReference type="Pfam" id="PF01582">
    <property type="entry name" value="TIR"/>
    <property type="match status" value="1"/>
</dbReference>
<feature type="non-terminal residue" evidence="3">
    <location>
        <position position="191"/>
    </location>
</feature>
<dbReference type="EMBL" id="CABIKO010001447">
    <property type="protein sequence ID" value="VVA41707.1"/>
    <property type="molecule type" value="Genomic_DNA"/>
</dbReference>
<dbReference type="Gene3D" id="3.40.50.10140">
    <property type="entry name" value="Toll/interleukin-1 receptor homology (TIR) domain"/>
    <property type="match status" value="1"/>
</dbReference>
<dbReference type="SMART" id="SM00255">
    <property type="entry name" value="TIR"/>
    <property type="match status" value="1"/>
</dbReference>
<evidence type="ECO:0000259" key="2">
    <source>
        <dbReference type="PROSITE" id="PS50104"/>
    </source>
</evidence>